<sequence length="91" mass="9825">MSELNGLSDLASFEGRSALTQKDTAARRRALKGLTARIENGGPRRTVSELLAVVMTLSARTRRMAAEPVVIDLDVFAPNGRRAVHLRLPGA</sequence>
<name>A0A1K2HVQ8_9HYPH</name>
<keyword evidence="2" id="KW-1185">Reference proteome</keyword>
<dbReference type="EMBL" id="FPKU01000001">
    <property type="protein sequence ID" value="SFZ81928.1"/>
    <property type="molecule type" value="Genomic_DNA"/>
</dbReference>
<protein>
    <submittedName>
        <fullName evidence="1">Uncharacterized protein</fullName>
    </submittedName>
</protein>
<dbReference type="RefSeq" id="WP_072339174.1">
    <property type="nucleotide sequence ID" value="NZ_FPKU01000001.1"/>
</dbReference>
<gene>
    <name evidence="1" type="ORF">SAMN02983003_0783</name>
</gene>
<accession>A0A1K2HVQ8</accession>
<organism evidence="1 2">
    <name type="scientific">Devosia enhydra</name>
    <dbReference type="NCBI Taxonomy" id="665118"/>
    <lineage>
        <taxon>Bacteria</taxon>
        <taxon>Pseudomonadati</taxon>
        <taxon>Pseudomonadota</taxon>
        <taxon>Alphaproteobacteria</taxon>
        <taxon>Hyphomicrobiales</taxon>
        <taxon>Devosiaceae</taxon>
        <taxon>Devosia</taxon>
    </lineage>
</organism>
<dbReference type="AlphaFoldDB" id="A0A1K2HVQ8"/>
<evidence type="ECO:0000313" key="1">
    <source>
        <dbReference type="EMBL" id="SFZ81928.1"/>
    </source>
</evidence>
<reference evidence="1 2" key="1">
    <citation type="submission" date="2016-11" db="EMBL/GenBank/DDBJ databases">
        <authorList>
            <person name="Jaros S."/>
            <person name="Januszkiewicz K."/>
            <person name="Wedrychowicz H."/>
        </authorList>
    </citation>
    <scope>NUCLEOTIDE SEQUENCE [LARGE SCALE GENOMIC DNA]</scope>
    <source>
        <strain evidence="1 2">ATCC 23634</strain>
    </source>
</reference>
<proteinExistence type="predicted"/>
<dbReference type="Proteomes" id="UP000183447">
    <property type="component" value="Unassembled WGS sequence"/>
</dbReference>
<evidence type="ECO:0000313" key="2">
    <source>
        <dbReference type="Proteomes" id="UP000183447"/>
    </source>
</evidence>
<dbReference type="OrthoDB" id="7949660at2"/>